<keyword evidence="6 12" id="KW-0812">Transmembrane</keyword>
<dbReference type="OrthoDB" id="9776710at2"/>
<dbReference type="GO" id="GO:0016682">
    <property type="term" value="F:oxidoreductase activity, acting on diphenols and related substances as donors, oxygen as acceptor"/>
    <property type="evidence" value="ECO:0007669"/>
    <property type="project" value="TreeGrafter"/>
</dbReference>
<evidence type="ECO:0000256" key="5">
    <source>
        <dbReference type="ARBA" id="ARBA00022617"/>
    </source>
</evidence>
<keyword evidence="11 12" id="KW-0472">Membrane</keyword>
<dbReference type="PANTHER" id="PTHR43141:SF5">
    <property type="entry name" value="CYTOCHROME BD-I UBIQUINOL OXIDASE SUBUNIT 2"/>
    <property type="match status" value="1"/>
</dbReference>
<dbReference type="InterPro" id="IPR003317">
    <property type="entry name" value="Cyt-d_oxidase_su2"/>
</dbReference>
<dbReference type="KEGG" id="fsl:EJO69_04045"/>
<feature type="transmembrane region" description="Helical" evidence="12">
    <location>
        <begin position="83"/>
        <end position="101"/>
    </location>
</feature>
<feature type="transmembrane region" description="Helical" evidence="12">
    <location>
        <begin position="6"/>
        <end position="34"/>
    </location>
</feature>
<feature type="transmembrane region" description="Helical" evidence="12">
    <location>
        <begin position="253"/>
        <end position="273"/>
    </location>
</feature>
<keyword evidence="9 12" id="KW-1133">Transmembrane helix</keyword>
<dbReference type="GO" id="GO:0019646">
    <property type="term" value="P:aerobic electron transport chain"/>
    <property type="evidence" value="ECO:0007669"/>
    <property type="project" value="TreeGrafter"/>
</dbReference>
<dbReference type="GO" id="GO:0005886">
    <property type="term" value="C:plasma membrane"/>
    <property type="evidence" value="ECO:0007669"/>
    <property type="project" value="UniProtKB-SubCell"/>
</dbReference>
<protein>
    <submittedName>
        <fullName evidence="13">Cytochrome d ubiquinol oxidase subunit II</fullName>
    </submittedName>
</protein>
<evidence type="ECO:0000256" key="12">
    <source>
        <dbReference type="SAM" id="Phobius"/>
    </source>
</evidence>
<sequence>MEFLPYVWFVLIGVLWTGYLTLEGFDFGVGMLFTRLSRNPKERRVSLNTIGPHWDGNEVWLLTAGGATFAAFPEWYATMFSGMYLALFLILVLLIVRITALEWRGKINDERWRRRWDGIHTTSAWGVSILWGVAFANLVQGMEIEVLRITDAATQTFETVSANEIESATVAEAASFTHHLTGGFFSLLTPFTIVGGLVTLSLFLSHGAIFLALKTAGELQVRAEKYAARLSLVSLVITGAWALWAQLVYATSMWSWIPLIIAALCLVGAAVFAQRGDELRAFIANFVGIAAAVAFIFTAMFPYVMRSSINEAYSLSIEQATATGPTQIIMLVAALIFVPIVIGYSAWSYKVFAKRISVDDIPDTAAGLSRVMDDNRR</sequence>
<organism evidence="13 14">
    <name type="scientific">Flaviflexus salsibiostraticola</name>
    <dbReference type="NCBI Taxonomy" id="1282737"/>
    <lineage>
        <taxon>Bacteria</taxon>
        <taxon>Bacillati</taxon>
        <taxon>Actinomycetota</taxon>
        <taxon>Actinomycetes</taxon>
        <taxon>Actinomycetales</taxon>
        <taxon>Actinomycetaceae</taxon>
        <taxon>Flaviflexus</taxon>
    </lineage>
</organism>
<reference evidence="13 14" key="1">
    <citation type="submission" date="2018-12" db="EMBL/GenBank/DDBJ databases">
        <title>Complete genome sequence of Flaviflexus salsibiostraticola KCTC 33148.</title>
        <authorList>
            <person name="Bae J.-W."/>
        </authorList>
    </citation>
    <scope>NUCLEOTIDE SEQUENCE [LARGE SCALE GENOMIC DNA]</scope>
    <source>
        <strain evidence="13 14">KCTC 33148</strain>
    </source>
</reference>
<comment type="subcellular location">
    <subcellularLocation>
        <location evidence="1">Cell membrane</location>
        <topology evidence="1">Multi-pass membrane protein</topology>
    </subcellularLocation>
</comment>
<dbReference type="Pfam" id="PF02322">
    <property type="entry name" value="Cyt_bd_oxida_II"/>
    <property type="match status" value="1"/>
</dbReference>
<dbReference type="GO" id="GO:0070069">
    <property type="term" value="C:cytochrome complex"/>
    <property type="evidence" value="ECO:0007669"/>
    <property type="project" value="TreeGrafter"/>
</dbReference>
<dbReference type="GO" id="GO:0009055">
    <property type="term" value="F:electron transfer activity"/>
    <property type="evidence" value="ECO:0007669"/>
    <property type="project" value="TreeGrafter"/>
</dbReference>
<feature type="transmembrane region" description="Helical" evidence="12">
    <location>
        <begin position="282"/>
        <end position="305"/>
    </location>
</feature>
<evidence type="ECO:0000256" key="6">
    <source>
        <dbReference type="ARBA" id="ARBA00022692"/>
    </source>
</evidence>
<evidence type="ECO:0000313" key="14">
    <source>
        <dbReference type="Proteomes" id="UP000270021"/>
    </source>
</evidence>
<name>A0A3S8Z7T3_9ACTO</name>
<evidence type="ECO:0000256" key="8">
    <source>
        <dbReference type="ARBA" id="ARBA00022982"/>
    </source>
</evidence>
<accession>A0A3S8Z7T3</accession>
<dbReference type="AlphaFoldDB" id="A0A3S8Z7T3"/>
<keyword evidence="14" id="KW-1185">Reference proteome</keyword>
<evidence type="ECO:0000256" key="3">
    <source>
        <dbReference type="ARBA" id="ARBA00022448"/>
    </source>
</evidence>
<evidence type="ECO:0000256" key="2">
    <source>
        <dbReference type="ARBA" id="ARBA00007543"/>
    </source>
</evidence>
<evidence type="ECO:0000256" key="9">
    <source>
        <dbReference type="ARBA" id="ARBA00022989"/>
    </source>
</evidence>
<evidence type="ECO:0000256" key="4">
    <source>
        <dbReference type="ARBA" id="ARBA00022475"/>
    </source>
</evidence>
<feature type="transmembrane region" description="Helical" evidence="12">
    <location>
        <begin position="325"/>
        <end position="347"/>
    </location>
</feature>
<dbReference type="PIRSF" id="PIRSF000267">
    <property type="entry name" value="Cyt_oxidse_sub2"/>
    <property type="match status" value="1"/>
</dbReference>
<keyword evidence="4" id="KW-1003">Cell membrane</keyword>
<keyword evidence="5" id="KW-0349">Heme</keyword>
<evidence type="ECO:0000256" key="10">
    <source>
        <dbReference type="ARBA" id="ARBA00023004"/>
    </source>
</evidence>
<proteinExistence type="inferred from homology"/>
<dbReference type="NCBIfam" id="TIGR00203">
    <property type="entry name" value="cydB"/>
    <property type="match status" value="1"/>
</dbReference>
<feature type="transmembrane region" description="Helical" evidence="12">
    <location>
        <begin position="226"/>
        <end position="247"/>
    </location>
</feature>
<evidence type="ECO:0000256" key="7">
    <source>
        <dbReference type="ARBA" id="ARBA00022723"/>
    </source>
</evidence>
<keyword evidence="8" id="KW-0249">Electron transport</keyword>
<comment type="similarity">
    <text evidence="2">Belongs to the cytochrome ubiquinol oxidase subunit 2 family.</text>
</comment>
<feature type="transmembrane region" description="Helical" evidence="12">
    <location>
        <begin position="191"/>
        <end position="214"/>
    </location>
</feature>
<dbReference type="PANTHER" id="PTHR43141">
    <property type="entry name" value="CYTOCHROME BD2 SUBUNIT II"/>
    <property type="match status" value="1"/>
</dbReference>
<keyword evidence="3" id="KW-0813">Transport</keyword>
<keyword evidence="7" id="KW-0479">Metal-binding</keyword>
<evidence type="ECO:0000256" key="1">
    <source>
        <dbReference type="ARBA" id="ARBA00004651"/>
    </source>
</evidence>
<dbReference type="EMBL" id="CP034438">
    <property type="protein sequence ID" value="AZN29569.1"/>
    <property type="molecule type" value="Genomic_DNA"/>
</dbReference>
<evidence type="ECO:0000313" key="13">
    <source>
        <dbReference type="EMBL" id="AZN29569.1"/>
    </source>
</evidence>
<feature type="transmembrane region" description="Helical" evidence="12">
    <location>
        <begin position="122"/>
        <end position="139"/>
    </location>
</feature>
<evidence type="ECO:0000256" key="11">
    <source>
        <dbReference type="ARBA" id="ARBA00023136"/>
    </source>
</evidence>
<dbReference type="GO" id="GO:0046872">
    <property type="term" value="F:metal ion binding"/>
    <property type="evidence" value="ECO:0007669"/>
    <property type="project" value="UniProtKB-KW"/>
</dbReference>
<gene>
    <name evidence="13" type="primary">cydB</name>
    <name evidence="13" type="ORF">EJO69_04045</name>
</gene>
<dbReference type="Proteomes" id="UP000270021">
    <property type="component" value="Chromosome"/>
</dbReference>
<dbReference type="RefSeq" id="WP_126039531.1">
    <property type="nucleotide sequence ID" value="NZ_CP034438.1"/>
</dbReference>
<keyword evidence="10" id="KW-0408">Iron</keyword>